<evidence type="ECO:0000256" key="2">
    <source>
        <dbReference type="ARBA" id="ARBA00022692"/>
    </source>
</evidence>
<dbReference type="Pfam" id="PF01284">
    <property type="entry name" value="MARVEL"/>
    <property type="match status" value="1"/>
</dbReference>
<dbReference type="EMBL" id="HE797112">
    <property type="protein sequence ID" value="CCM03380.1"/>
    <property type="molecule type" value="Genomic_DNA"/>
</dbReference>
<gene>
    <name evidence="8" type="ORF">FIBRA_05510</name>
</gene>
<dbReference type="HOGENOM" id="CLU_083413_0_0_1"/>
<dbReference type="AlphaFoldDB" id="J4GR63"/>
<dbReference type="OrthoDB" id="3364107at2759"/>
<accession>J4GR63</accession>
<name>J4GR63_9APHY</name>
<dbReference type="InterPro" id="IPR008253">
    <property type="entry name" value="Marvel"/>
</dbReference>
<evidence type="ECO:0000256" key="3">
    <source>
        <dbReference type="ARBA" id="ARBA00022989"/>
    </source>
</evidence>
<feature type="transmembrane region" description="Helical" evidence="6">
    <location>
        <begin position="76"/>
        <end position="98"/>
    </location>
</feature>
<dbReference type="GO" id="GO:0016020">
    <property type="term" value="C:membrane"/>
    <property type="evidence" value="ECO:0007669"/>
    <property type="project" value="UniProtKB-SubCell"/>
</dbReference>
<dbReference type="RefSeq" id="XP_012182663.1">
    <property type="nucleotide sequence ID" value="XM_012327273.1"/>
</dbReference>
<dbReference type="GeneID" id="24098291"/>
<feature type="domain" description="MARVEL" evidence="7">
    <location>
        <begin position="11"/>
        <end position="140"/>
    </location>
</feature>
<reference evidence="8 9" key="1">
    <citation type="journal article" date="2012" name="Appl. Environ. Microbiol.">
        <title>Short-read sequencing for genomic analysis of the brown rot fungus Fibroporia radiculosa.</title>
        <authorList>
            <person name="Tang J.D."/>
            <person name="Perkins A.D."/>
            <person name="Sonstegard T.S."/>
            <person name="Schroeder S.G."/>
            <person name="Burgess S.C."/>
            <person name="Diehl S.V."/>
        </authorList>
    </citation>
    <scope>NUCLEOTIDE SEQUENCE [LARGE SCALE GENOMIC DNA]</scope>
    <source>
        <strain evidence="8 9">TFFH 294</strain>
    </source>
</reference>
<dbReference type="InParanoid" id="J4GR63"/>
<protein>
    <recommendedName>
        <fullName evidence="7">MARVEL domain-containing protein</fullName>
    </recommendedName>
</protein>
<keyword evidence="2 6" id="KW-0812">Transmembrane</keyword>
<evidence type="ECO:0000313" key="9">
    <source>
        <dbReference type="Proteomes" id="UP000006352"/>
    </source>
</evidence>
<keyword evidence="3 6" id="KW-1133">Transmembrane helix</keyword>
<organism evidence="8 9">
    <name type="scientific">Fibroporia radiculosa</name>
    <dbReference type="NCBI Taxonomy" id="599839"/>
    <lineage>
        <taxon>Eukaryota</taxon>
        <taxon>Fungi</taxon>
        <taxon>Dikarya</taxon>
        <taxon>Basidiomycota</taxon>
        <taxon>Agaricomycotina</taxon>
        <taxon>Agaricomycetes</taxon>
        <taxon>Polyporales</taxon>
        <taxon>Fibroporiaceae</taxon>
        <taxon>Fibroporia</taxon>
    </lineage>
</organism>
<evidence type="ECO:0000256" key="5">
    <source>
        <dbReference type="SAM" id="MobiDB-lite"/>
    </source>
</evidence>
<feature type="region of interest" description="Disordered" evidence="5">
    <location>
        <begin position="162"/>
        <end position="198"/>
    </location>
</feature>
<dbReference type="STRING" id="599839.J4GR63"/>
<comment type="subcellular location">
    <subcellularLocation>
        <location evidence="1">Membrane</location>
        <topology evidence="1">Multi-pass membrane protein</topology>
    </subcellularLocation>
</comment>
<keyword evidence="4 6" id="KW-0472">Membrane</keyword>
<sequence length="198" mass="21467">MSWLYISRLAIFAIVALFSLIVLGVAGNISSTLSSSDSAILTYVGLGIATSVLTLLSIPAMLVVDLLMTGFFTSMILVELAWLSFLWILWLATGALVASDIAPYTSCNFFYKIEVKICQESQAVEAFAFLNWILLLVYTVVLLVFTIISAQRGESIWTSSVKSSMGGRTVGTSSRYPMSTNTGDVPPVSQAQRPQTEV</sequence>
<keyword evidence="9" id="KW-1185">Reference proteome</keyword>
<evidence type="ECO:0000256" key="6">
    <source>
        <dbReference type="SAM" id="Phobius"/>
    </source>
</evidence>
<evidence type="ECO:0000259" key="7">
    <source>
        <dbReference type="Pfam" id="PF01284"/>
    </source>
</evidence>
<evidence type="ECO:0000313" key="8">
    <source>
        <dbReference type="EMBL" id="CCM03380.1"/>
    </source>
</evidence>
<feature type="transmembrane region" description="Helical" evidence="6">
    <location>
        <begin position="129"/>
        <end position="150"/>
    </location>
</feature>
<feature type="compositionally biased region" description="Polar residues" evidence="5">
    <location>
        <begin position="170"/>
        <end position="198"/>
    </location>
</feature>
<dbReference type="Proteomes" id="UP000006352">
    <property type="component" value="Unassembled WGS sequence"/>
</dbReference>
<feature type="transmembrane region" description="Helical" evidence="6">
    <location>
        <begin position="40"/>
        <end position="64"/>
    </location>
</feature>
<evidence type="ECO:0000256" key="1">
    <source>
        <dbReference type="ARBA" id="ARBA00004141"/>
    </source>
</evidence>
<evidence type="ECO:0000256" key="4">
    <source>
        <dbReference type="ARBA" id="ARBA00023136"/>
    </source>
</evidence>
<proteinExistence type="predicted"/>